<keyword evidence="9" id="KW-0807">Transducer</keyword>
<dbReference type="PANTHER" id="PTHR24061">
    <property type="entry name" value="CALCIUM-SENSING RECEPTOR-RELATED"/>
    <property type="match status" value="1"/>
</dbReference>
<dbReference type="InterPro" id="IPR011500">
    <property type="entry name" value="GPCR_3_9-Cys_dom"/>
</dbReference>
<evidence type="ECO:0000256" key="3">
    <source>
        <dbReference type="ARBA" id="ARBA00022692"/>
    </source>
</evidence>
<evidence type="ECO:0000256" key="5">
    <source>
        <dbReference type="ARBA" id="ARBA00022989"/>
    </source>
</evidence>
<dbReference type="Proteomes" id="UP000228934">
    <property type="component" value="Unassembled WGS sequence"/>
</dbReference>
<dbReference type="InterPro" id="IPR017978">
    <property type="entry name" value="GPCR_3_C"/>
</dbReference>
<evidence type="ECO:0000256" key="10">
    <source>
        <dbReference type="SAM" id="Phobius"/>
    </source>
</evidence>
<evidence type="ECO:0000313" key="12">
    <source>
        <dbReference type="EMBL" id="PIO29318.1"/>
    </source>
</evidence>
<keyword evidence="2" id="KW-1003">Cell membrane</keyword>
<dbReference type="Pfam" id="PF07562">
    <property type="entry name" value="NCD3G"/>
    <property type="match status" value="1"/>
</dbReference>
<keyword evidence="4" id="KW-0732">Signal</keyword>
<dbReference type="InterPro" id="IPR000337">
    <property type="entry name" value="GPCR_3"/>
</dbReference>
<dbReference type="Pfam" id="PF00003">
    <property type="entry name" value="7tm_3"/>
    <property type="match status" value="1"/>
</dbReference>
<dbReference type="PROSITE" id="PS00981">
    <property type="entry name" value="G_PROTEIN_RECEP_F3_3"/>
    <property type="match status" value="1"/>
</dbReference>
<dbReference type="FunFam" id="2.10.50.30:FF:000003">
    <property type="entry name" value="Vomeronasal 2, receptor 120"/>
    <property type="match status" value="1"/>
</dbReference>
<keyword evidence="6" id="KW-0675">Receptor</keyword>
<feature type="domain" description="G-protein coupled receptors family 3 profile" evidence="11">
    <location>
        <begin position="84"/>
        <end position="348"/>
    </location>
</feature>
<keyword evidence="7 10" id="KW-0472">Membrane</keyword>
<feature type="transmembrane region" description="Helical" evidence="10">
    <location>
        <begin position="121"/>
        <end position="142"/>
    </location>
</feature>
<dbReference type="InterPro" id="IPR000068">
    <property type="entry name" value="GPCR_3_Ca_sens_rcpt-rel"/>
</dbReference>
<evidence type="ECO:0000256" key="1">
    <source>
        <dbReference type="ARBA" id="ARBA00004651"/>
    </source>
</evidence>
<dbReference type="PRINTS" id="PR00248">
    <property type="entry name" value="GPCRMGR"/>
</dbReference>
<keyword evidence="5 10" id="KW-1133">Transmembrane helix</keyword>
<feature type="transmembrane region" description="Helical" evidence="10">
    <location>
        <begin position="243"/>
        <end position="266"/>
    </location>
</feature>
<dbReference type="OrthoDB" id="5984008at2759"/>
<keyword evidence="3 10" id="KW-0812">Transmembrane</keyword>
<dbReference type="PROSITE" id="PS50259">
    <property type="entry name" value="G_PROTEIN_RECEP_F3_4"/>
    <property type="match status" value="1"/>
</dbReference>
<feature type="transmembrane region" description="Helical" evidence="10">
    <location>
        <begin position="154"/>
        <end position="178"/>
    </location>
</feature>
<evidence type="ECO:0000256" key="4">
    <source>
        <dbReference type="ARBA" id="ARBA00022729"/>
    </source>
</evidence>
<evidence type="ECO:0000256" key="8">
    <source>
        <dbReference type="ARBA" id="ARBA00023180"/>
    </source>
</evidence>
<dbReference type="PRINTS" id="PR01535">
    <property type="entry name" value="VOMERONASL2R"/>
</dbReference>
<name>A0A2G9RN50_AQUCT</name>
<dbReference type="EMBL" id="KV934719">
    <property type="protein sequence ID" value="PIO29318.1"/>
    <property type="molecule type" value="Genomic_DNA"/>
</dbReference>
<protein>
    <recommendedName>
        <fullName evidence="11">G-protein coupled receptors family 3 profile domain-containing protein</fullName>
    </recommendedName>
</protein>
<evidence type="ECO:0000256" key="7">
    <source>
        <dbReference type="ARBA" id="ARBA00023136"/>
    </source>
</evidence>
<keyword evidence="8" id="KW-0325">Glycoprotein</keyword>
<feature type="transmembrane region" description="Helical" evidence="10">
    <location>
        <begin position="278"/>
        <end position="298"/>
    </location>
</feature>
<feature type="transmembrane region" description="Helical" evidence="10">
    <location>
        <begin position="87"/>
        <end position="109"/>
    </location>
</feature>
<dbReference type="GO" id="GO:0005886">
    <property type="term" value="C:plasma membrane"/>
    <property type="evidence" value="ECO:0007669"/>
    <property type="project" value="UniProtKB-SubCell"/>
</dbReference>
<dbReference type="InterPro" id="IPR017979">
    <property type="entry name" value="GPCR_3_CS"/>
</dbReference>
<reference evidence="13" key="1">
    <citation type="journal article" date="2017" name="Nat. Commun.">
        <title>The North American bullfrog draft genome provides insight into hormonal regulation of long noncoding RNA.</title>
        <authorList>
            <person name="Hammond S.A."/>
            <person name="Warren R.L."/>
            <person name="Vandervalk B.P."/>
            <person name="Kucuk E."/>
            <person name="Khan H."/>
            <person name="Gibb E.A."/>
            <person name="Pandoh P."/>
            <person name="Kirk H."/>
            <person name="Zhao Y."/>
            <person name="Jones M."/>
            <person name="Mungall A.J."/>
            <person name="Coope R."/>
            <person name="Pleasance S."/>
            <person name="Moore R.A."/>
            <person name="Holt R.A."/>
            <person name="Round J.M."/>
            <person name="Ohora S."/>
            <person name="Walle B.V."/>
            <person name="Veldhoen N."/>
            <person name="Helbing C.C."/>
            <person name="Birol I."/>
        </authorList>
    </citation>
    <scope>NUCLEOTIDE SEQUENCE [LARGE SCALE GENOMIC DNA]</scope>
</reference>
<gene>
    <name evidence="12" type="ORF">AB205_0061270</name>
</gene>
<dbReference type="InterPro" id="IPR004073">
    <property type="entry name" value="GPCR_3_vmron_rcpt_2"/>
</dbReference>
<dbReference type="Gene3D" id="2.10.50.30">
    <property type="entry name" value="GPCR, family 3, nine cysteines domain"/>
    <property type="match status" value="1"/>
</dbReference>
<organism evidence="12 13">
    <name type="scientific">Aquarana catesbeiana</name>
    <name type="common">American bullfrog</name>
    <name type="synonym">Rana catesbeiana</name>
    <dbReference type="NCBI Taxonomy" id="8400"/>
    <lineage>
        <taxon>Eukaryota</taxon>
        <taxon>Metazoa</taxon>
        <taxon>Chordata</taxon>
        <taxon>Craniata</taxon>
        <taxon>Vertebrata</taxon>
        <taxon>Euteleostomi</taxon>
        <taxon>Amphibia</taxon>
        <taxon>Batrachia</taxon>
        <taxon>Anura</taxon>
        <taxon>Neobatrachia</taxon>
        <taxon>Ranoidea</taxon>
        <taxon>Ranidae</taxon>
        <taxon>Aquarana</taxon>
    </lineage>
</organism>
<evidence type="ECO:0000259" key="11">
    <source>
        <dbReference type="PROSITE" id="PS50259"/>
    </source>
</evidence>
<evidence type="ECO:0000313" key="13">
    <source>
        <dbReference type="Proteomes" id="UP000228934"/>
    </source>
</evidence>
<evidence type="ECO:0000256" key="9">
    <source>
        <dbReference type="ARBA" id="ARBA00023224"/>
    </source>
</evidence>
<feature type="transmembrane region" description="Helical" evidence="10">
    <location>
        <begin position="199"/>
        <end position="217"/>
    </location>
</feature>
<dbReference type="AlphaFoldDB" id="A0A2G9RN50"/>
<dbReference type="GO" id="GO:0004930">
    <property type="term" value="F:G protein-coupled receptor activity"/>
    <property type="evidence" value="ECO:0007669"/>
    <property type="project" value="UniProtKB-KW"/>
</dbReference>
<evidence type="ECO:0000256" key="6">
    <source>
        <dbReference type="ARBA" id="ARBA00023040"/>
    </source>
</evidence>
<proteinExistence type="predicted"/>
<dbReference type="PANTHER" id="PTHR24061:SF588">
    <property type="entry name" value="VOMERONASAL TYPE-2 RECEPTOR 26"/>
    <property type="match status" value="1"/>
</dbReference>
<dbReference type="InterPro" id="IPR038550">
    <property type="entry name" value="GPCR_3_9-Cys_sf"/>
</dbReference>
<sequence length="355" mass="39884">MNDVVEQDPQARCNEPCSMGYRKGPTEGIHACCYRCVPCSDGEVSNITDSDLCHKCPDDHWPDERKVKCIPKTYDYLSYDMDIMTQVFYVISILCSAVTLSILTLFILFRDTPVVKANNRTVSFILLTSILLSFLCVFLFLGRPVDITCMLRQMSFGIFFSIAVSSVLAKTITVCIAFKAAKPSSYWKKWVGGNFSSSVIIICSSVQVLICVIWLSVSPPYQEYDMDSYPGKIIIQCNEGSVIVFYIMLGYMGFLAAVSFVLAFMVRTLPDSFNDAKYITFSMLVFCSVWIAMIPAYLSTRGKYMVAVEIFSILACSAGLLGCIFIPKCYIIIMKPQRNSKKHIIGKSNHDIIFQ</sequence>
<comment type="subcellular location">
    <subcellularLocation>
        <location evidence="1">Cell membrane</location>
        <topology evidence="1">Multi-pass membrane protein</topology>
    </subcellularLocation>
</comment>
<feature type="transmembrane region" description="Helical" evidence="10">
    <location>
        <begin position="310"/>
        <end position="333"/>
    </location>
</feature>
<evidence type="ECO:0000256" key="2">
    <source>
        <dbReference type="ARBA" id="ARBA00022475"/>
    </source>
</evidence>
<accession>A0A2G9RN50</accession>
<keyword evidence="13" id="KW-1185">Reference proteome</keyword>
<keyword evidence="6" id="KW-0297">G-protein coupled receptor</keyword>